<dbReference type="SMART" id="SM00331">
    <property type="entry name" value="PP2C_SIG"/>
    <property type="match status" value="1"/>
</dbReference>
<evidence type="ECO:0000259" key="1">
    <source>
        <dbReference type="PROSITE" id="PS51746"/>
    </source>
</evidence>
<dbReference type="SMART" id="SM00332">
    <property type="entry name" value="PP2Cc"/>
    <property type="match status" value="1"/>
</dbReference>
<dbReference type="InterPro" id="IPR015655">
    <property type="entry name" value="PP2C"/>
</dbReference>
<evidence type="ECO:0000313" key="3">
    <source>
        <dbReference type="Proteomes" id="UP000199428"/>
    </source>
</evidence>
<reference evidence="2 3" key="1">
    <citation type="submission" date="2016-10" db="EMBL/GenBank/DDBJ databases">
        <authorList>
            <person name="de Groot N.N."/>
        </authorList>
    </citation>
    <scope>NUCLEOTIDE SEQUENCE [LARGE SCALE GENOMIC DNA]</scope>
    <source>
        <strain evidence="2 3">DSM 10317</strain>
    </source>
</reference>
<dbReference type="AlphaFoldDB" id="A0A1G5S4Q8"/>
<dbReference type="GO" id="GO:0004722">
    <property type="term" value="F:protein serine/threonine phosphatase activity"/>
    <property type="evidence" value="ECO:0007669"/>
    <property type="project" value="InterPro"/>
</dbReference>
<dbReference type="InterPro" id="IPR036457">
    <property type="entry name" value="PPM-type-like_dom_sf"/>
</dbReference>
<dbReference type="PANTHER" id="PTHR13832">
    <property type="entry name" value="PROTEIN PHOSPHATASE 2C"/>
    <property type="match status" value="1"/>
</dbReference>
<sequence length="263" mass="29102">MGFKVDAYSDMGTRKNVNQDALLIKQAKAAGYGNICLGVLCDGMGGLSCGEVASSAFVNRMDTWFKTELPQILLDKNITEPLDKSVDVSSAGQLLSRVEGQWKRVVTEMNDKLKAYGNNNGIRLGTTVVAIIIVGDEYMTMNVGDSRAYRFNKKQLTQVSHDHSYVQQQIELGRMTEEEAQHSDKKSMLLQCIGASESVSPDFFTGKIERNMNFLLCSDGLWRKLEDKEIMGIAPQRSGIKKLAEMVMNRGESDNVSGLIISI</sequence>
<dbReference type="CDD" id="cd00143">
    <property type="entry name" value="PP2Cc"/>
    <property type="match status" value="1"/>
</dbReference>
<gene>
    <name evidence="2" type="ORF">SAMN02910350_02448</name>
</gene>
<dbReference type="RefSeq" id="WP_176757677.1">
    <property type="nucleotide sequence ID" value="NZ_FMWK01000016.1"/>
</dbReference>
<dbReference type="PROSITE" id="PS51746">
    <property type="entry name" value="PPM_2"/>
    <property type="match status" value="1"/>
</dbReference>
<feature type="domain" description="PPM-type phosphatase" evidence="1">
    <location>
        <begin position="4"/>
        <end position="263"/>
    </location>
</feature>
<dbReference type="Proteomes" id="UP000199428">
    <property type="component" value="Unassembled WGS sequence"/>
</dbReference>
<dbReference type="SUPFAM" id="SSF81606">
    <property type="entry name" value="PP2C-like"/>
    <property type="match status" value="1"/>
</dbReference>
<organism evidence="2 3">
    <name type="scientific">Pseudobutyrivibrio xylanivorans</name>
    <dbReference type="NCBI Taxonomy" id="185007"/>
    <lineage>
        <taxon>Bacteria</taxon>
        <taxon>Bacillati</taxon>
        <taxon>Bacillota</taxon>
        <taxon>Clostridia</taxon>
        <taxon>Lachnospirales</taxon>
        <taxon>Lachnospiraceae</taxon>
        <taxon>Pseudobutyrivibrio</taxon>
    </lineage>
</organism>
<dbReference type="InterPro" id="IPR001932">
    <property type="entry name" value="PPM-type_phosphatase-like_dom"/>
</dbReference>
<name>A0A1G5S4Q8_PSEXY</name>
<evidence type="ECO:0000313" key="2">
    <source>
        <dbReference type="EMBL" id="SCZ80731.1"/>
    </source>
</evidence>
<protein>
    <submittedName>
        <fullName evidence="2">Serine/threonine protein phosphatase PrpC</fullName>
    </submittedName>
</protein>
<proteinExistence type="predicted"/>
<dbReference type="PANTHER" id="PTHR13832:SF827">
    <property type="entry name" value="PROTEIN PHOSPHATASE 1L"/>
    <property type="match status" value="1"/>
</dbReference>
<dbReference type="EMBL" id="FMWK01000016">
    <property type="protein sequence ID" value="SCZ80731.1"/>
    <property type="molecule type" value="Genomic_DNA"/>
</dbReference>
<accession>A0A1G5S4Q8</accession>
<dbReference type="Pfam" id="PF13672">
    <property type="entry name" value="PP2C_2"/>
    <property type="match status" value="1"/>
</dbReference>
<dbReference type="Gene3D" id="3.60.40.10">
    <property type="entry name" value="PPM-type phosphatase domain"/>
    <property type="match status" value="1"/>
</dbReference>